<dbReference type="GO" id="GO:0046872">
    <property type="term" value="F:metal ion binding"/>
    <property type="evidence" value="ECO:0007669"/>
    <property type="project" value="UniProtKB-KW"/>
</dbReference>
<dbReference type="Proteomes" id="UP001302477">
    <property type="component" value="Chromosome"/>
</dbReference>
<feature type="binding site" evidence="2">
    <location>
        <position position="74"/>
    </location>
    <ligand>
        <name>Fe cation</name>
        <dbReference type="ChEBI" id="CHEBI:24875"/>
    </ligand>
</feature>
<evidence type="ECO:0000259" key="4">
    <source>
        <dbReference type="Pfam" id="PF02678"/>
    </source>
</evidence>
<comment type="cofactor">
    <cofactor evidence="2">
        <name>Fe cation</name>
        <dbReference type="ChEBI" id="CHEBI:24875"/>
    </cofactor>
    <text evidence="2">Binds 1 Fe cation per subunit.</text>
</comment>
<dbReference type="Gene3D" id="2.60.120.10">
    <property type="entry name" value="Jelly Rolls"/>
    <property type="match status" value="2"/>
</dbReference>
<dbReference type="AlphaFoldDB" id="A0AAU0N4T0"/>
<keyword evidence="2" id="KW-0479">Metal-binding</keyword>
<reference evidence="6 7" key="1">
    <citation type="submission" date="2023-10" db="EMBL/GenBank/DDBJ databases">
        <title>Description of Microbulbifer bruguierae sp. nov., isolated from the sediments of mangrove plant Bruguiera sexangula and comparative genomic analyses of the genus Microbulbifer.</title>
        <authorList>
            <person name="Long M."/>
        </authorList>
    </citation>
    <scope>NUCLEOTIDE SEQUENCE [LARGE SCALE GENOMIC DNA]</scope>
    <source>
        <strain evidence="6 7">SPO729</strain>
    </source>
</reference>
<dbReference type="RefSeq" id="WP_318955484.1">
    <property type="nucleotide sequence ID" value="NZ_CP137555.1"/>
</dbReference>
<dbReference type="SUPFAM" id="SSF51182">
    <property type="entry name" value="RmlC-like cupins"/>
    <property type="match status" value="1"/>
</dbReference>
<dbReference type="CDD" id="cd02247">
    <property type="entry name" value="cupin_pirin_C"/>
    <property type="match status" value="1"/>
</dbReference>
<dbReference type="KEGG" id="mpaf:R5R33_07935"/>
<dbReference type="InterPro" id="IPR003829">
    <property type="entry name" value="Pirin_N_dom"/>
</dbReference>
<feature type="binding site" evidence="2">
    <location>
        <position position="118"/>
    </location>
    <ligand>
        <name>Fe cation</name>
        <dbReference type="ChEBI" id="CHEBI:24875"/>
    </ligand>
</feature>
<dbReference type="PANTHER" id="PTHR13903">
    <property type="entry name" value="PIRIN-RELATED"/>
    <property type="match status" value="1"/>
</dbReference>
<keyword evidence="7" id="KW-1185">Reference proteome</keyword>
<evidence type="ECO:0000313" key="6">
    <source>
        <dbReference type="EMBL" id="WOX07051.1"/>
    </source>
</evidence>
<dbReference type="InterPro" id="IPR011051">
    <property type="entry name" value="RmlC_Cupin_sf"/>
</dbReference>
<dbReference type="PANTHER" id="PTHR13903:SF8">
    <property type="entry name" value="PIRIN"/>
    <property type="match status" value="1"/>
</dbReference>
<sequence length="305" mass="33954">MSNLVPEVISECKVEIGCDALELIIEPQEKDLGGFSVRRVLPTRERKMVGPWIFFDHMGPADFPAGNGIDVRPHPHIGIATVTYLFEGEILHRDSLGSLQAIRPGDINLMLAGRGIVHSERETDSQRNSDHRLHGLQLWLALPDADEEVAPAFYHYPGADIPTSIVDGVPLRVMMGNAYGCNSPVRTFAETLYVEAHLQPGQRLTLPDAPERAVYVASGTLHVRDTRIAQYALAVFRHQQGVEVEAVEECRIAVIGGEPLGQRFIDWNFVSSSKERIAQAIEDWQARRFDAVPGDSEEFIPYPTR</sequence>
<dbReference type="PIRSF" id="PIRSF006232">
    <property type="entry name" value="Pirin"/>
    <property type="match status" value="1"/>
</dbReference>
<dbReference type="InterPro" id="IPR008778">
    <property type="entry name" value="Pirin_C_dom"/>
</dbReference>
<dbReference type="InterPro" id="IPR014710">
    <property type="entry name" value="RmlC-like_jellyroll"/>
</dbReference>
<accession>A0AAU0N4T0</accession>
<feature type="binding site" evidence="2">
    <location>
        <position position="120"/>
    </location>
    <ligand>
        <name>Fe cation</name>
        <dbReference type="ChEBI" id="CHEBI:24875"/>
    </ligand>
</feature>
<evidence type="ECO:0000259" key="5">
    <source>
        <dbReference type="Pfam" id="PF05726"/>
    </source>
</evidence>
<feature type="binding site" evidence="2">
    <location>
        <position position="76"/>
    </location>
    <ligand>
        <name>Fe cation</name>
        <dbReference type="ChEBI" id="CHEBI:24875"/>
    </ligand>
</feature>
<evidence type="ECO:0000313" key="7">
    <source>
        <dbReference type="Proteomes" id="UP001302477"/>
    </source>
</evidence>
<proteinExistence type="inferred from homology"/>
<dbReference type="InterPro" id="IPR012093">
    <property type="entry name" value="Pirin"/>
</dbReference>
<comment type="similarity">
    <text evidence="1 3">Belongs to the pirin family.</text>
</comment>
<protein>
    <submittedName>
        <fullName evidence="6">Pirin family protein</fullName>
    </submittedName>
</protein>
<dbReference type="Pfam" id="PF05726">
    <property type="entry name" value="Pirin_C"/>
    <property type="match status" value="1"/>
</dbReference>
<organism evidence="6 7">
    <name type="scientific">Microbulbifer pacificus</name>
    <dbReference type="NCBI Taxonomy" id="407164"/>
    <lineage>
        <taxon>Bacteria</taxon>
        <taxon>Pseudomonadati</taxon>
        <taxon>Pseudomonadota</taxon>
        <taxon>Gammaproteobacteria</taxon>
        <taxon>Cellvibrionales</taxon>
        <taxon>Microbulbiferaceae</taxon>
        <taxon>Microbulbifer</taxon>
    </lineage>
</organism>
<feature type="domain" description="Pirin N-terminal" evidence="4">
    <location>
        <begin position="35"/>
        <end position="140"/>
    </location>
</feature>
<gene>
    <name evidence="6" type="ORF">R5R33_07935</name>
</gene>
<feature type="domain" description="Pirin C-terminal" evidence="5">
    <location>
        <begin position="193"/>
        <end position="290"/>
    </location>
</feature>
<keyword evidence="2" id="KW-0408">Iron</keyword>
<evidence type="ECO:0000256" key="3">
    <source>
        <dbReference type="RuleBase" id="RU003457"/>
    </source>
</evidence>
<evidence type="ECO:0000256" key="2">
    <source>
        <dbReference type="PIRSR" id="PIRSR006232-1"/>
    </source>
</evidence>
<dbReference type="CDD" id="cd02909">
    <property type="entry name" value="cupin_pirin_N"/>
    <property type="match status" value="1"/>
</dbReference>
<evidence type="ECO:0000256" key="1">
    <source>
        <dbReference type="ARBA" id="ARBA00008416"/>
    </source>
</evidence>
<dbReference type="EMBL" id="CP137555">
    <property type="protein sequence ID" value="WOX07051.1"/>
    <property type="molecule type" value="Genomic_DNA"/>
</dbReference>
<dbReference type="Pfam" id="PF02678">
    <property type="entry name" value="Pirin"/>
    <property type="match status" value="1"/>
</dbReference>
<name>A0AAU0N4T0_9GAMM</name>